<dbReference type="Pfam" id="PF00383">
    <property type="entry name" value="dCMP_cyt_deam_1"/>
    <property type="match status" value="1"/>
</dbReference>
<keyword evidence="11" id="KW-0511">Multifunctional enzyme</keyword>
<evidence type="ECO:0000256" key="14">
    <source>
        <dbReference type="PIRNR" id="PIRNR006769"/>
    </source>
</evidence>
<feature type="binding site" evidence="16">
    <location>
        <begin position="272"/>
        <end position="278"/>
    </location>
    <ligand>
        <name>NADP(+)</name>
        <dbReference type="ChEBI" id="CHEBI:58349"/>
    </ligand>
</feature>
<dbReference type="SUPFAM" id="SSF53597">
    <property type="entry name" value="Dihydrofolate reductase-like"/>
    <property type="match status" value="1"/>
</dbReference>
<feature type="binding site" evidence="16">
    <location>
        <position position="203"/>
    </location>
    <ligand>
        <name>substrate</name>
    </ligand>
</feature>
<dbReference type="InterPro" id="IPR050765">
    <property type="entry name" value="Riboflavin_Biosynth_HTPR"/>
</dbReference>
<dbReference type="EC" id="1.1.1.193" evidence="14"/>
<dbReference type="Pfam" id="PF01872">
    <property type="entry name" value="RibD_C"/>
    <property type="match status" value="1"/>
</dbReference>
<feature type="binding site" evidence="16">
    <location>
        <position position="157"/>
    </location>
    <ligand>
        <name>NADP(+)</name>
        <dbReference type="ChEBI" id="CHEBI:58349"/>
    </ligand>
</feature>
<keyword evidence="10 14" id="KW-0560">Oxidoreductase</keyword>
<dbReference type="InterPro" id="IPR016192">
    <property type="entry name" value="APOBEC/CMP_deaminase_Zn-bd"/>
</dbReference>
<dbReference type="NCBIfam" id="TIGR00326">
    <property type="entry name" value="eubact_ribD"/>
    <property type="match status" value="1"/>
</dbReference>
<evidence type="ECO:0000256" key="17">
    <source>
        <dbReference type="PIRSR" id="PIRSR006769-3"/>
    </source>
</evidence>
<keyword evidence="8 14" id="KW-0862">Zinc</keyword>
<feature type="binding site" evidence="16">
    <location>
        <position position="207"/>
    </location>
    <ligand>
        <name>substrate</name>
    </ligand>
</feature>
<dbReference type="GO" id="GO:0009231">
    <property type="term" value="P:riboflavin biosynthetic process"/>
    <property type="evidence" value="ECO:0007669"/>
    <property type="project" value="UniProtKB-UniPathway"/>
</dbReference>
<feature type="binding site" evidence="16">
    <location>
        <position position="210"/>
    </location>
    <ligand>
        <name>substrate</name>
    </ligand>
</feature>
<comment type="function">
    <text evidence="1 14">Converts 2,5-diamino-6-(ribosylamino)-4(3h)-pyrimidinone 5'-phosphate into 5-amino-6-(ribosylamino)-2,4(1h,3h)-pyrimidinedione 5'-phosphate.</text>
</comment>
<evidence type="ECO:0000256" key="10">
    <source>
        <dbReference type="ARBA" id="ARBA00023002"/>
    </source>
</evidence>
<evidence type="ECO:0000256" key="13">
    <source>
        <dbReference type="ARBA" id="ARBA00049886"/>
    </source>
</evidence>
<dbReference type="EC" id="3.5.4.26" evidence="14"/>
<name>A0A0R2P3P9_9ACTN</name>
<feature type="binding site" evidence="16">
    <location>
        <position position="173"/>
    </location>
    <ligand>
        <name>NADP(+)</name>
        <dbReference type="ChEBI" id="CHEBI:58349"/>
    </ligand>
</feature>
<dbReference type="PANTHER" id="PTHR38011:SF7">
    <property type="entry name" value="2,5-DIAMINO-6-RIBOSYLAMINO-4(3H)-PYRIMIDINONE 5'-PHOSPHATE REDUCTASE"/>
    <property type="match status" value="1"/>
</dbReference>
<protein>
    <recommendedName>
        <fullName evidence="14">Riboflavin biosynthesis protein RibD</fullName>
    </recommendedName>
    <domain>
        <recommendedName>
            <fullName evidence="14">Diaminohydroxyphosphoribosylaminopyrimidine deaminase</fullName>
            <shortName evidence="14">DRAP deaminase</shortName>
            <ecNumber evidence="14">3.5.4.26</ecNumber>
        </recommendedName>
        <alternativeName>
            <fullName evidence="14">Riboflavin-specific deaminase</fullName>
        </alternativeName>
    </domain>
    <domain>
        <recommendedName>
            <fullName evidence="14">5-amino-6-(5-phosphoribosylamino)uracil reductase</fullName>
            <ecNumber evidence="14">1.1.1.193</ecNumber>
        </recommendedName>
        <alternativeName>
            <fullName evidence="14">HTP reductase</fullName>
        </alternativeName>
    </domain>
</protein>
<sequence length="342" mass="36419">MMIDAISAMRRANEISKLGLGKSAPNPIVGAVIIGDDGQIIGEGFHHSQGGGKHAEVVALDSAGQKSIGATLFVTLEPCNHMGKTPPCSEAIIAAGIKKVIFAVSDPNPIAQGGVKKLIDAGIIVEQGLLQDEVSFTNRAWLGKINNSRPYITIKIAASLDGKVAALDGSSKWITSEISRSDVAILRSQCDAIVTGTGTVLADNPSLTVRNVERENFEFRPVRVILGKREIPIDSKILDKSAETIQINDSDLGALIELAKERSWNQVLIEAGPTLNSAFLKAGLFDEVFLYQAPTLLGSGLDFAGNLGIESLNQRLDLELIAADLLGSKDKNLRLHLLAVSR</sequence>
<dbReference type="SUPFAM" id="SSF53927">
    <property type="entry name" value="Cytidine deaminase-like"/>
    <property type="match status" value="1"/>
</dbReference>
<evidence type="ECO:0000256" key="6">
    <source>
        <dbReference type="ARBA" id="ARBA00022619"/>
    </source>
</evidence>
<feature type="domain" description="CMP/dCMP-type deaminase" evidence="18">
    <location>
        <begin position="3"/>
        <end position="126"/>
    </location>
</feature>
<dbReference type="InterPro" id="IPR004794">
    <property type="entry name" value="Eubact_RibD"/>
</dbReference>
<dbReference type="Proteomes" id="UP000054017">
    <property type="component" value="Unassembled WGS sequence"/>
</dbReference>
<feature type="binding site" evidence="16">
    <location>
        <position position="199"/>
    </location>
    <ligand>
        <name>NADP(+)</name>
        <dbReference type="ChEBI" id="CHEBI:58349"/>
    </ligand>
</feature>
<reference evidence="19 20" key="1">
    <citation type="submission" date="2015-10" db="EMBL/GenBank/DDBJ databases">
        <title>Metagenome-Assembled Genomes uncover a global brackish microbiome.</title>
        <authorList>
            <person name="Hugerth L.W."/>
            <person name="Larsson J."/>
            <person name="Alneberg J."/>
            <person name="Lindh M.V."/>
            <person name="Legrand C."/>
            <person name="Pinhassi J."/>
            <person name="Andersson A.F."/>
        </authorList>
    </citation>
    <scope>NUCLEOTIDE SEQUENCE [LARGE SCALE GENOMIC DNA]</scope>
    <source>
        <strain evidence="19">BACL2 MAG-121220-bin52</strain>
    </source>
</reference>
<dbReference type="InterPro" id="IPR002734">
    <property type="entry name" value="RibDG_C"/>
</dbReference>
<comment type="pathway">
    <text evidence="3 14">Cofactor biosynthesis; riboflavin biosynthesis; 5-amino-6-(D-ribitylamino)uracil from GTP: step 3/4.</text>
</comment>
<evidence type="ECO:0000313" key="19">
    <source>
        <dbReference type="EMBL" id="KRO32687.1"/>
    </source>
</evidence>
<evidence type="ECO:0000256" key="11">
    <source>
        <dbReference type="ARBA" id="ARBA00023268"/>
    </source>
</evidence>
<evidence type="ECO:0000256" key="8">
    <source>
        <dbReference type="ARBA" id="ARBA00022833"/>
    </source>
</evidence>
<evidence type="ECO:0000256" key="16">
    <source>
        <dbReference type="PIRSR" id="PIRSR006769-2"/>
    </source>
</evidence>
<keyword evidence="6 14" id="KW-0686">Riboflavin biosynthesis</keyword>
<evidence type="ECO:0000256" key="5">
    <source>
        <dbReference type="ARBA" id="ARBA00007417"/>
    </source>
</evidence>
<dbReference type="Gene3D" id="3.40.430.10">
    <property type="entry name" value="Dihydrofolate Reductase, subunit A"/>
    <property type="match status" value="2"/>
</dbReference>
<evidence type="ECO:0000256" key="12">
    <source>
        <dbReference type="ARBA" id="ARBA00049861"/>
    </source>
</evidence>
<evidence type="ECO:0000313" key="20">
    <source>
        <dbReference type="Proteomes" id="UP000054017"/>
    </source>
</evidence>
<keyword evidence="7 14" id="KW-0479">Metal-binding</keyword>
<gene>
    <name evidence="19" type="ORF">ABR65_02085</name>
</gene>
<dbReference type="InterPro" id="IPR024072">
    <property type="entry name" value="DHFR-like_dom_sf"/>
</dbReference>
<comment type="similarity">
    <text evidence="4 14">In the N-terminal section; belongs to the cytidine and deoxycytidylate deaminase family.</text>
</comment>
<evidence type="ECO:0000256" key="7">
    <source>
        <dbReference type="ARBA" id="ARBA00022723"/>
    </source>
</evidence>
<dbReference type="PROSITE" id="PS51747">
    <property type="entry name" value="CYT_DCMP_DEAMINASES_2"/>
    <property type="match status" value="1"/>
</dbReference>
<dbReference type="PIRSF" id="PIRSF006769">
    <property type="entry name" value="RibD"/>
    <property type="match status" value="1"/>
</dbReference>
<feature type="binding site" evidence="17">
    <location>
        <position position="88"/>
    </location>
    <ligand>
        <name>Zn(2+)</name>
        <dbReference type="ChEBI" id="CHEBI:29105"/>
        <note>catalytic</note>
    </ligand>
</feature>
<organism evidence="19 20">
    <name type="scientific">Actinobacteria bacterium BACL2 MAG-121220-bin52</name>
    <dbReference type="NCBI Taxonomy" id="1655573"/>
    <lineage>
        <taxon>Bacteria</taxon>
        <taxon>Bacillati</taxon>
        <taxon>Actinomycetota</taxon>
        <taxon>Actinomycetes</taxon>
        <taxon>Actinomycetes incertae sedis</taxon>
        <taxon>ac1 cluster</taxon>
    </lineage>
</organism>
<feature type="binding site" evidence="16">
    <location>
        <position position="187"/>
    </location>
    <ligand>
        <name>substrate</name>
    </ligand>
</feature>
<comment type="catalytic activity">
    <reaction evidence="13 14">
        <text>2,5-diamino-6-hydroxy-4-(5-phosphoribosylamino)-pyrimidine + H2O + H(+) = 5-amino-6-(5-phospho-D-ribosylamino)uracil + NH4(+)</text>
        <dbReference type="Rhea" id="RHEA:21868"/>
        <dbReference type="ChEBI" id="CHEBI:15377"/>
        <dbReference type="ChEBI" id="CHEBI:15378"/>
        <dbReference type="ChEBI" id="CHEBI:28938"/>
        <dbReference type="ChEBI" id="CHEBI:58453"/>
        <dbReference type="ChEBI" id="CHEBI:58614"/>
        <dbReference type="EC" id="3.5.4.26"/>
    </reaction>
</comment>
<comment type="pathway">
    <text evidence="2 14">Cofactor biosynthesis; riboflavin biosynthesis; 5-amino-6-(D-ribitylamino)uracil from GTP: step 2/4.</text>
</comment>
<evidence type="ECO:0000256" key="9">
    <source>
        <dbReference type="ARBA" id="ARBA00022857"/>
    </source>
</evidence>
<comment type="caution">
    <text evidence="19">The sequence shown here is derived from an EMBL/GenBank/DDBJ whole genome shotgun (WGS) entry which is preliminary data.</text>
</comment>
<evidence type="ECO:0000256" key="3">
    <source>
        <dbReference type="ARBA" id="ARBA00004910"/>
    </source>
</evidence>
<dbReference type="CDD" id="cd01284">
    <property type="entry name" value="Riboflavin_deaminase-reductase"/>
    <property type="match status" value="1"/>
</dbReference>
<feature type="binding site" evidence="16">
    <location>
        <position position="171"/>
    </location>
    <ligand>
        <name>substrate</name>
    </ligand>
</feature>
<keyword evidence="9 14" id="KW-0521">NADP</keyword>
<comment type="catalytic activity">
    <reaction evidence="12 14">
        <text>5-amino-6-(5-phospho-D-ribitylamino)uracil + NADP(+) = 5-amino-6-(5-phospho-D-ribosylamino)uracil + NADPH + H(+)</text>
        <dbReference type="Rhea" id="RHEA:17845"/>
        <dbReference type="ChEBI" id="CHEBI:15378"/>
        <dbReference type="ChEBI" id="CHEBI:57783"/>
        <dbReference type="ChEBI" id="CHEBI:58349"/>
        <dbReference type="ChEBI" id="CHEBI:58421"/>
        <dbReference type="ChEBI" id="CHEBI:58453"/>
        <dbReference type="EC" id="1.1.1.193"/>
    </reaction>
</comment>
<evidence type="ECO:0000259" key="18">
    <source>
        <dbReference type="PROSITE" id="PS51747"/>
    </source>
</evidence>
<feature type="binding site" evidence="17">
    <location>
        <position position="79"/>
    </location>
    <ligand>
        <name>Zn(2+)</name>
        <dbReference type="ChEBI" id="CHEBI:29105"/>
        <note>catalytic</note>
    </ligand>
</feature>
<dbReference type="UniPathway" id="UPA00275">
    <property type="reaction ID" value="UER00401"/>
</dbReference>
<dbReference type="PANTHER" id="PTHR38011">
    <property type="entry name" value="DIHYDROFOLATE REDUCTASE FAMILY PROTEIN (AFU_ORTHOLOGUE AFUA_8G06820)"/>
    <property type="match status" value="1"/>
</dbReference>
<evidence type="ECO:0000256" key="4">
    <source>
        <dbReference type="ARBA" id="ARBA00005259"/>
    </source>
</evidence>
<keyword evidence="14" id="KW-0378">Hydrolase</keyword>
<evidence type="ECO:0000256" key="15">
    <source>
        <dbReference type="PIRSR" id="PIRSR006769-1"/>
    </source>
</evidence>
<dbReference type="EMBL" id="LIAX01000111">
    <property type="protein sequence ID" value="KRO32687.1"/>
    <property type="molecule type" value="Genomic_DNA"/>
</dbReference>
<feature type="active site" description="Proton donor" evidence="15">
    <location>
        <position position="56"/>
    </location>
</feature>
<evidence type="ECO:0000256" key="1">
    <source>
        <dbReference type="ARBA" id="ARBA00002151"/>
    </source>
</evidence>
<dbReference type="GO" id="GO:0008703">
    <property type="term" value="F:5-amino-6-(5-phosphoribosylamino)uracil reductase activity"/>
    <property type="evidence" value="ECO:0007669"/>
    <property type="project" value="UniProtKB-EC"/>
</dbReference>
<proteinExistence type="inferred from homology"/>
<accession>A0A0R2P3P9</accession>
<dbReference type="GO" id="GO:0008270">
    <property type="term" value="F:zinc ion binding"/>
    <property type="evidence" value="ECO:0007669"/>
    <property type="project" value="InterPro"/>
</dbReference>
<feature type="binding site" evidence="17">
    <location>
        <position position="54"/>
    </location>
    <ligand>
        <name>Zn(2+)</name>
        <dbReference type="ChEBI" id="CHEBI:29105"/>
        <note>catalytic</note>
    </ligand>
</feature>
<dbReference type="GO" id="GO:0008835">
    <property type="term" value="F:diaminohydroxyphosphoribosylaminopyrimidine deaminase activity"/>
    <property type="evidence" value="ECO:0007669"/>
    <property type="project" value="UniProtKB-EC"/>
</dbReference>
<evidence type="ECO:0000256" key="2">
    <source>
        <dbReference type="ARBA" id="ARBA00004882"/>
    </source>
</evidence>
<dbReference type="InterPro" id="IPR002125">
    <property type="entry name" value="CMP_dCMP_dom"/>
</dbReference>
<dbReference type="PROSITE" id="PS00903">
    <property type="entry name" value="CYT_DCMP_DEAMINASES_1"/>
    <property type="match status" value="1"/>
</dbReference>
<comment type="cofactor">
    <cofactor evidence="14 17">
        <name>Zn(2+)</name>
        <dbReference type="ChEBI" id="CHEBI:29105"/>
    </cofactor>
    <text evidence="14 17">Binds 1 zinc ion.</text>
</comment>
<dbReference type="InterPro" id="IPR016193">
    <property type="entry name" value="Cytidine_deaminase-like"/>
</dbReference>
<feature type="binding site" evidence="16">
    <location>
        <position position="270"/>
    </location>
    <ligand>
        <name>substrate</name>
    </ligand>
</feature>
<comment type="similarity">
    <text evidence="5 14">In the C-terminal section; belongs to the HTP reductase family.</text>
</comment>
<dbReference type="AlphaFoldDB" id="A0A0R2P3P9"/>
<dbReference type="Gene3D" id="3.40.140.10">
    <property type="entry name" value="Cytidine Deaminase, domain 2"/>
    <property type="match status" value="1"/>
</dbReference>